<dbReference type="GO" id="GO:0044550">
    <property type="term" value="P:secondary metabolite biosynthetic process"/>
    <property type="evidence" value="ECO:0007669"/>
    <property type="project" value="TreeGrafter"/>
</dbReference>
<dbReference type="AlphaFoldDB" id="A0A4Y7UIE9"/>
<evidence type="ECO:0000313" key="5">
    <source>
        <dbReference type="EMBL" id="TEB46223.1"/>
    </source>
</evidence>
<dbReference type="PANTHER" id="PTHR34069:SF2">
    <property type="entry name" value="BETA-KETOACYL-[ACYL-CARRIER-PROTEIN] SYNTHASE III"/>
    <property type="match status" value="1"/>
</dbReference>
<sequence length="377" mass="42070">MFEVYITKAAKYLPNEAVSNDEMEDYLGLINDAASKARRIILRNNKITSRYYAIDKTGKSTHNNAELTRNAVVQLFDENFTAQDLEVLSCGTSTPDVFLPSHAAMVHGLLKNKSVELNSSTGVCCAGMNSLKFGFLSVRSGNSKNAICTGSERVSTWLNAQMYNHEAANLKSLEEQPIIAFKKDFLRWMLSDGAGAFLLENKPRGPISLKIEWMEAFSYAYELETCMYAGGDKLENGEIKAWSDYAPEEWLKESVFAIKQDVKILDEFILSKGAESMRDAMVKNNITADQVDYFMPHVSSNFFVEGLKKGLTEKGIGMADYKWFMNLSRVGNVGSASIYLALEELMNSGNLKKGDRILLSVPESGRFSFAYAYLTVC</sequence>
<dbReference type="SUPFAM" id="SSF53901">
    <property type="entry name" value="Thiolase-like"/>
    <property type="match status" value="1"/>
</dbReference>
<reference evidence="5 7" key="2">
    <citation type="journal article" date="2018" name="Syst. Appl. Microbiol.">
        <title>Flavobacterium circumlabens sp. nov. and Flavobacterium cupreum sp. nov., two psychrotrophic species isolated from Antarctic environmental samples.</title>
        <authorList>
            <person name="Kralova S."/>
            <person name="Busse H.J."/>
            <person name="Svec P."/>
            <person name="Maslanova I."/>
            <person name="Stankova E."/>
            <person name="Bartak M."/>
            <person name="Sedlacek I."/>
        </authorList>
    </citation>
    <scope>NUCLEOTIDE SEQUENCE [LARGE SCALE GENOMIC DNA]</scope>
    <source>
        <strain evidence="5 7">CCM 8828</strain>
    </source>
</reference>
<protein>
    <submittedName>
        <fullName evidence="4">3-oxoacyl-[acyl-carrier-protein] synthase-3</fullName>
    </submittedName>
    <submittedName>
        <fullName evidence="5">StlD/DarB family beta-ketosynthase</fullName>
    </submittedName>
</protein>
<reference evidence="4" key="3">
    <citation type="submission" date="2019-03" db="EMBL/GenBank/DDBJ databases">
        <authorList>
            <person name="Whitman W."/>
            <person name="Huntemann M."/>
            <person name="Clum A."/>
            <person name="Pillay M."/>
            <person name="Palaniappan K."/>
            <person name="Varghese N."/>
            <person name="Mikhailova N."/>
            <person name="Stamatis D."/>
            <person name="Reddy T."/>
            <person name="Daum C."/>
            <person name="Shapiro N."/>
            <person name="Ivanova N."/>
            <person name="Kyrpides N."/>
            <person name="Woyke T."/>
        </authorList>
    </citation>
    <scope>NUCLEOTIDE SEQUENCE</scope>
    <source>
        <strain evidence="4">P5626</strain>
    </source>
</reference>
<evidence type="ECO:0000313" key="7">
    <source>
        <dbReference type="Proteomes" id="UP000298340"/>
    </source>
</evidence>
<dbReference type="RefSeq" id="WP_132032692.1">
    <property type="nucleotide sequence ID" value="NZ_QWDN01000001.1"/>
</dbReference>
<evidence type="ECO:0000256" key="2">
    <source>
        <dbReference type="ARBA" id="ARBA00023315"/>
    </source>
</evidence>
<dbReference type="InterPro" id="IPR013747">
    <property type="entry name" value="ACP_syn_III_C"/>
</dbReference>
<reference evidence="4 6" key="1">
    <citation type="journal article" date="2015" name="Stand. Genomic Sci.">
        <title>Genomic Encyclopedia of Bacterial and Archaeal Type Strains, Phase III: the genomes of soil and plant-associated and newly described type strains.</title>
        <authorList>
            <person name="Whitman W.B."/>
            <person name="Woyke T."/>
            <person name="Klenk H.P."/>
            <person name="Zhou Y."/>
            <person name="Lilburn T.G."/>
            <person name="Beck B.J."/>
            <person name="De Vos P."/>
            <person name="Vandamme P."/>
            <person name="Eisen J.A."/>
            <person name="Garrity G."/>
            <person name="Hugenholtz P."/>
            <person name="Kyrpides N.C."/>
        </authorList>
    </citation>
    <scope>NUCLEOTIDE SEQUENCE [LARGE SCALE GENOMIC DNA]</scope>
    <source>
        <strain evidence="4 6">P5626</strain>
    </source>
</reference>
<dbReference type="OrthoDB" id="2514738at2"/>
<dbReference type="Pfam" id="PF08541">
    <property type="entry name" value="ACP_syn_III_C"/>
    <property type="match status" value="1"/>
</dbReference>
<dbReference type="GO" id="GO:0016746">
    <property type="term" value="F:acyltransferase activity"/>
    <property type="evidence" value="ECO:0007669"/>
    <property type="project" value="UniProtKB-KW"/>
</dbReference>
<dbReference type="EMBL" id="SLWA01000001">
    <property type="protein sequence ID" value="TCN61117.1"/>
    <property type="molecule type" value="Genomic_DNA"/>
</dbReference>
<dbReference type="InterPro" id="IPR016039">
    <property type="entry name" value="Thiolase-like"/>
</dbReference>
<name>A0A4Y7UIE9_9FLAO</name>
<dbReference type="CDD" id="cd00827">
    <property type="entry name" value="init_cond_enzymes"/>
    <property type="match status" value="1"/>
</dbReference>
<evidence type="ECO:0000256" key="1">
    <source>
        <dbReference type="ARBA" id="ARBA00022679"/>
    </source>
</evidence>
<evidence type="ECO:0000313" key="4">
    <source>
        <dbReference type="EMBL" id="TCN61117.1"/>
    </source>
</evidence>
<keyword evidence="2" id="KW-0012">Acyltransferase</keyword>
<evidence type="ECO:0000259" key="3">
    <source>
        <dbReference type="Pfam" id="PF08541"/>
    </source>
</evidence>
<organism evidence="5 7">
    <name type="scientific">Flavobacterium circumlabens</name>
    <dbReference type="NCBI Taxonomy" id="2133765"/>
    <lineage>
        <taxon>Bacteria</taxon>
        <taxon>Pseudomonadati</taxon>
        <taxon>Bacteroidota</taxon>
        <taxon>Flavobacteriia</taxon>
        <taxon>Flavobacteriales</taxon>
        <taxon>Flavobacteriaceae</taxon>
        <taxon>Flavobacterium</taxon>
    </lineage>
</organism>
<keyword evidence="6" id="KW-1185">Reference proteome</keyword>
<dbReference type="Gene3D" id="3.40.47.10">
    <property type="match status" value="2"/>
</dbReference>
<dbReference type="Proteomes" id="UP000295270">
    <property type="component" value="Unassembled WGS sequence"/>
</dbReference>
<accession>A0A4Y7UIE9</accession>
<dbReference type="Proteomes" id="UP000298340">
    <property type="component" value="Unassembled WGS sequence"/>
</dbReference>
<gene>
    <name evidence="5" type="ORF">D0809_04305</name>
    <name evidence="4" type="ORF">EV142_101704</name>
</gene>
<keyword evidence="1" id="KW-0808">Transferase</keyword>
<feature type="domain" description="Beta-ketoacyl-[acyl-carrier-protein] synthase III C-terminal" evidence="3">
    <location>
        <begin position="283"/>
        <end position="360"/>
    </location>
</feature>
<dbReference type="EMBL" id="QWDN01000001">
    <property type="protein sequence ID" value="TEB46223.1"/>
    <property type="molecule type" value="Genomic_DNA"/>
</dbReference>
<comment type="caution">
    <text evidence="5">The sequence shown here is derived from an EMBL/GenBank/DDBJ whole genome shotgun (WGS) entry which is preliminary data.</text>
</comment>
<evidence type="ECO:0000313" key="6">
    <source>
        <dbReference type="Proteomes" id="UP000295270"/>
    </source>
</evidence>
<dbReference type="NCBIfam" id="NF005293">
    <property type="entry name" value="PRK06816.1"/>
    <property type="match status" value="1"/>
</dbReference>
<proteinExistence type="predicted"/>
<dbReference type="PANTHER" id="PTHR34069">
    <property type="entry name" value="3-OXOACYL-[ACYL-CARRIER-PROTEIN] SYNTHASE 3"/>
    <property type="match status" value="1"/>
</dbReference>